<dbReference type="InterPro" id="IPR046341">
    <property type="entry name" value="SET_dom_sf"/>
</dbReference>
<dbReference type="STRING" id="1322246.BN4_12699"/>
<gene>
    <name evidence="2" type="ordered locus">BN4_12699</name>
</gene>
<evidence type="ECO:0000313" key="3">
    <source>
        <dbReference type="Proteomes" id="UP000011724"/>
    </source>
</evidence>
<name>M1WTV6_PSEP2</name>
<dbReference type="RefSeq" id="WP_015415974.1">
    <property type="nucleotide sequence ID" value="NC_020409.1"/>
</dbReference>
<dbReference type="PATRIC" id="fig|879567.3.peg.2891"/>
<protein>
    <recommendedName>
        <fullName evidence="1">SET domain-containing protein</fullName>
    </recommendedName>
</protein>
<sequence length="201" mass="22573">MIHPHTTVRTVSPCIGVGVFATHPIARGTIVVVRDSLDTCLTRQEFCALPEAVRLSMETYLYHDKCGNLILSWDHARYMNHHCQSNTMMTDYGLELAVRDIAAGEELTTEYGLLNIQDPYEICCHCESCREALRLDDVDTYGDAWDALVEENLLRIFDLEQPLLDLLGAQHRARLDALVSGEGAYASVKNLKWRIGDCSGE</sequence>
<dbReference type="BioCyc" id="DPIE1322246:BN4_RS13555-MONOMER"/>
<dbReference type="Pfam" id="PF00856">
    <property type="entry name" value="SET"/>
    <property type="match status" value="1"/>
</dbReference>
<dbReference type="PROSITE" id="PS50280">
    <property type="entry name" value="SET"/>
    <property type="match status" value="1"/>
</dbReference>
<dbReference type="InterPro" id="IPR001214">
    <property type="entry name" value="SET_dom"/>
</dbReference>
<evidence type="ECO:0000313" key="2">
    <source>
        <dbReference type="EMBL" id="CCH49932.1"/>
    </source>
</evidence>
<dbReference type="AlphaFoldDB" id="M1WTV6"/>
<dbReference type="Gene3D" id="2.170.270.10">
    <property type="entry name" value="SET domain"/>
    <property type="match status" value="1"/>
</dbReference>
<dbReference type="OrthoDB" id="9804945at2"/>
<reference evidence="2 3" key="1">
    <citation type="journal article" date="2013" name="PLoS ONE">
        <title>The first genomic and proteomic characterization of a deep-sea sulfate reducer: insights into the piezophilic lifestyle of Desulfovibrio piezophilus.</title>
        <authorList>
            <person name="Pradel N."/>
            <person name="Ji B."/>
            <person name="Gimenez G."/>
            <person name="Talla E."/>
            <person name="Lenoble P."/>
            <person name="Garel M."/>
            <person name="Tamburini C."/>
            <person name="Fourquet P."/>
            <person name="Lebrun R."/>
            <person name="Bertin P."/>
            <person name="Denis Y."/>
            <person name="Pophillat M."/>
            <person name="Barbe V."/>
            <person name="Ollivier B."/>
            <person name="Dolla A."/>
        </authorList>
    </citation>
    <scope>NUCLEOTIDE SEQUENCE [LARGE SCALE GENOMIC DNA]</scope>
    <source>
        <strain evidence="3">DSM 10523 / SB164P1</strain>
    </source>
</reference>
<dbReference type="EMBL" id="FO203427">
    <property type="protein sequence ID" value="CCH49932.1"/>
    <property type="molecule type" value="Genomic_DNA"/>
</dbReference>
<dbReference type="HOGENOM" id="CLU_1347793_0_0_7"/>
<dbReference type="SUPFAM" id="SSF82199">
    <property type="entry name" value="SET domain"/>
    <property type="match status" value="1"/>
</dbReference>
<dbReference type="Proteomes" id="UP000011724">
    <property type="component" value="Chromosome"/>
</dbReference>
<evidence type="ECO:0000259" key="1">
    <source>
        <dbReference type="PROSITE" id="PS50280"/>
    </source>
</evidence>
<keyword evidence="3" id="KW-1185">Reference proteome</keyword>
<accession>M1WTV6</accession>
<dbReference type="KEGG" id="dpi:BN4_12699"/>
<feature type="domain" description="SET" evidence="1">
    <location>
        <begin position="4"/>
        <end position="112"/>
    </location>
</feature>
<reference evidence="3" key="2">
    <citation type="journal article" date="2013" name="Stand. Genomic Sci.">
        <title>Complete genome sequence of Desulfocapsa sulfexigens, a marine deltaproteobacterium specialized in disproportionating inorganic sulfur compounds.</title>
        <authorList>
            <person name="Finster K.W."/>
            <person name="Kjeldsen K.U."/>
            <person name="Kube M."/>
            <person name="Reinhardt R."/>
            <person name="Mussmann M."/>
            <person name="Amann R."/>
            <person name="Schreiber L."/>
        </authorList>
    </citation>
    <scope>NUCLEOTIDE SEQUENCE [LARGE SCALE GENOMIC DNA]</scope>
    <source>
        <strain evidence="3">DSM 10523 / SB164P1</strain>
    </source>
</reference>
<dbReference type="eggNOG" id="COG2940">
    <property type="taxonomic scope" value="Bacteria"/>
</dbReference>
<proteinExistence type="predicted"/>
<organism evidence="2 3">
    <name type="scientific">Pseudodesulfovibrio piezophilus (strain DSM 21447 / JCM 15486 / C1TLV30)</name>
    <name type="common">Desulfovibrio piezophilus</name>
    <dbReference type="NCBI Taxonomy" id="1322246"/>
    <lineage>
        <taxon>Bacteria</taxon>
        <taxon>Pseudomonadati</taxon>
        <taxon>Thermodesulfobacteriota</taxon>
        <taxon>Desulfovibrionia</taxon>
        <taxon>Desulfovibrionales</taxon>
        <taxon>Desulfovibrionaceae</taxon>
    </lineage>
</organism>